<feature type="transmembrane region" description="Helical" evidence="6">
    <location>
        <begin position="259"/>
        <end position="282"/>
    </location>
</feature>
<evidence type="ECO:0000313" key="8">
    <source>
        <dbReference type="EMBL" id="XDV61346.1"/>
    </source>
</evidence>
<dbReference type="AlphaFoldDB" id="A0AB39XVT4"/>
<evidence type="ECO:0000256" key="2">
    <source>
        <dbReference type="ARBA" id="ARBA00022692"/>
    </source>
</evidence>
<keyword evidence="2 6" id="KW-0812">Transmembrane</keyword>
<dbReference type="InterPro" id="IPR002645">
    <property type="entry name" value="STAS_dom"/>
</dbReference>
<keyword evidence="4 6" id="KW-0472">Membrane</keyword>
<dbReference type="Pfam" id="PF01740">
    <property type="entry name" value="STAS"/>
    <property type="match status" value="1"/>
</dbReference>
<dbReference type="InterPro" id="IPR001902">
    <property type="entry name" value="SLC26A/SulP_fam"/>
</dbReference>
<dbReference type="RefSeq" id="WP_369726684.1">
    <property type="nucleotide sequence ID" value="NZ_CP165734.1"/>
</dbReference>
<keyword evidence="3 6" id="KW-1133">Transmembrane helix</keyword>
<feature type="transmembrane region" description="Helical" evidence="6">
    <location>
        <begin position="392"/>
        <end position="420"/>
    </location>
</feature>
<feature type="domain" description="STAS" evidence="7">
    <location>
        <begin position="444"/>
        <end position="558"/>
    </location>
</feature>
<organism evidence="8">
    <name type="scientific">Bradyrhizobium sp. LLZ17</name>
    <dbReference type="NCBI Taxonomy" id="3239388"/>
    <lineage>
        <taxon>Bacteria</taxon>
        <taxon>Pseudomonadati</taxon>
        <taxon>Pseudomonadota</taxon>
        <taxon>Alphaproteobacteria</taxon>
        <taxon>Hyphomicrobiales</taxon>
        <taxon>Nitrobacteraceae</taxon>
        <taxon>Bradyrhizobium</taxon>
    </lineage>
</organism>
<dbReference type="GO" id="GO:0055085">
    <property type="term" value="P:transmembrane transport"/>
    <property type="evidence" value="ECO:0007669"/>
    <property type="project" value="InterPro"/>
</dbReference>
<feature type="region of interest" description="Disordered" evidence="5">
    <location>
        <begin position="556"/>
        <end position="577"/>
    </location>
</feature>
<dbReference type="Pfam" id="PF00916">
    <property type="entry name" value="Sulfate_transp"/>
    <property type="match status" value="1"/>
</dbReference>
<feature type="transmembrane region" description="Helical" evidence="6">
    <location>
        <begin position="106"/>
        <end position="127"/>
    </location>
</feature>
<evidence type="ECO:0000256" key="3">
    <source>
        <dbReference type="ARBA" id="ARBA00022989"/>
    </source>
</evidence>
<sequence length="577" mass="60261">MSSQRKSRWILLFPPATWLANYQSAWLRSDAIAGITLAAYAIPVSLAYATLAGLPPQIGIYGYMLGGIGYALLGSSRQLAIGPTSAISLMIAATVGALAGGDAAKYAEIASLAACAVALLCLIAWLFKLSVLVRLVSDSILVGFKAGAGLTIMMSQLPSLLGVAGGGHNFFDRAIKLAGQLGGINWLVLAIGAIALLFLLLGERRLPGKPVGLTIMALSIIVAAVLGFPSLGVPVTGKIPEGLPAIGLPSFGLLEPDELFPLAAGCVLLAYIEGVSAARSFAAKHGYALDVRQEFLGLGAANLVTAFGHGYPVAGGLSQSAVNDNAGARTPLALVICSTTLALCLLFFTGALTDLPKAVLAAIVFAAVYRLVDIRELMRMWQVSRIDFYAAAIALVSVLLLGILQGVLLAAIASIVLLLARASRPNVAFLGRLPGTGRYSDDARHEGVEPLVGIIAFRPEASLLYINAETILDAVLDTLRRSVDIRLVVCDLSASPYIDLAGARMLHDLHDQLASAHVGFCIVGAHAQLRDLLRAEGLAEKTDSAAWLRSVDSVLGERKQSPDHGPEDPAGGLTDRL</sequence>
<proteinExistence type="predicted"/>
<feature type="compositionally biased region" description="Basic and acidic residues" evidence="5">
    <location>
        <begin position="556"/>
        <end position="567"/>
    </location>
</feature>
<evidence type="ECO:0000259" key="7">
    <source>
        <dbReference type="PROSITE" id="PS50801"/>
    </source>
</evidence>
<feature type="transmembrane region" description="Helical" evidence="6">
    <location>
        <begin position="139"/>
        <end position="157"/>
    </location>
</feature>
<evidence type="ECO:0000256" key="1">
    <source>
        <dbReference type="ARBA" id="ARBA00004141"/>
    </source>
</evidence>
<dbReference type="Gene3D" id="3.30.750.24">
    <property type="entry name" value="STAS domain"/>
    <property type="match status" value="1"/>
</dbReference>
<feature type="transmembrane region" description="Helical" evidence="6">
    <location>
        <begin position="213"/>
        <end position="233"/>
    </location>
</feature>
<dbReference type="PANTHER" id="PTHR11814">
    <property type="entry name" value="SULFATE TRANSPORTER"/>
    <property type="match status" value="1"/>
</dbReference>
<dbReference type="GO" id="GO:0016020">
    <property type="term" value="C:membrane"/>
    <property type="evidence" value="ECO:0007669"/>
    <property type="project" value="UniProtKB-SubCell"/>
</dbReference>
<dbReference type="InterPro" id="IPR036513">
    <property type="entry name" value="STAS_dom_sf"/>
</dbReference>
<comment type="subcellular location">
    <subcellularLocation>
        <location evidence="1">Membrane</location>
        <topology evidence="1">Multi-pass membrane protein</topology>
    </subcellularLocation>
</comment>
<feature type="transmembrane region" description="Helical" evidence="6">
    <location>
        <begin position="177"/>
        <end position="201"/>
    </location>
</feature>
<protein>
    <submittedName>
        <fullName evidence="8">SulP family inorganic anion transporter</fullName>
    </submittedName>
</protein>
<dbReference type="SUPFAM" id="SSF52091">
    <property type="entry name" value="SpoIIaa-like"/>
    <property type="match status" value="1"/>
</dbReference>
<evidence type="ECO:0000256" key="6">
    <source>
        <dbReference type="SAM" id="Phobius"/>
    </source>
</evidence>
<evidence type="ECO:0000256" key="4">
    <source>
        <dbReference type="ARBA" id="ARBA00023136"/>
    </source>
</evidence>
<accession>A0AB39XVT4</accession>
<gene>
    <name evidence="8" type="ORF">AB8Z38_35195</name>
</gene>
<dbReference type="InterPro" id="IPR011547">
    <property type="entry name" value="SLC26A/SulP_dom"/>
</dbReference>
<dbReference type="CDD" id="cd07042">
    <property type="entry name" value="STAS_SulP_like_sulfate_transporter"/>
    <property type="match status" value="1"/>
</dbReference>
<dbReference type="PROSITE" id="PS50801">
    <property type="entry name" value="STAS"/>
    <property type="match status" value="1"/>
</dbReference>
<reference evidence="8" key="1">
    <citation type="submission" date="2024-08" db="EMBL/GenBank/DDBJ databases">
        <authorList>
            <person name="Chaddad Z."/>
            <person name="Lamrabet M."/>
            <person name="Bouhnik O."/>
            <person name="Alami S."/>
            <person name="Wipf D."/>
            <person name="Courty P.E."/>
            <person name="Missbah El Idrissi M."/>
        </authorList>
    </citation>
    <scope>NUCLEOTIDE SEQUENCE</scope>
    <source>
        <strain evidence="8">LLZ17</strain>
    </source>
</reference>
<feature type="transmembrane region" description="Helical" evidence="6">
    <location>
        <begin position="331"/>
        <end position="348"/>
    </location>
</feature>
<feature type="transmembrane region" description="Helical" evidence="6">
    <location>
        <begin position="80"/>
        <end position="100"/>
    </location>
</feature>
<name>A0AB39XVT4_9BRAD</name>
<evidence type="ECO:0000256" key="5">
    <source>
        <dbReference type="SAM" id="MobiDB-lite"/>
    </source>
</evidence>
<feature type="transmembrane region" description="Helical" evidence="6">
    <location>
        <begin position="355"/>
        <end position="372"/>
    </location>
</feature>
<dbReference type="EMBL" id="CP165734">
    <property type="protein sequence ID" value="XDV61346.1"/>
    <property type="molecule type" value="Genomic_DNA"/>
</dbReference>
<feature type="transmembrane region" description="Helical" evidence="6">
    <location>
        <begin position="54"/>
        <end position="73"/>
    </location>
</feature>